<comment type="caution">
    <text evidence="10">The sequence shown here is derived from an EMBL/GenBank/DDBJ whole genome shotgun (WGS) entry which is preliminary data.</text>
</comment>
<name>A0A5J5CL62_9PERO</name>
<organism evidence="10 11">
    <name type="scientific">Etheostoma spectabile</name>
    <name type="common">orangethroat darter</name>
    <dbReference type="NCBI Taxonomy" id="54343"/>
    <lineage>
        <taxon>Eukaryota</taxon>
        <taxon>Metazoa</taxon>
        <taxon>Chordata</taxon>
        <taxon>Craniata</taxon>
        <taxon>Vertebrata</taxon>
        <taxon>Euteleostomi</taxon>
        <taxon>Actinopterygii</taxon>
        <taxon>Neopterygii</taxon>
        <taxon>Teleostei</taxon>
        <taxon>Neoteleostei</taxon>
        <taxon>Acanthomorphata</taxon>
        <taxon>Eupercaria</taxon>
        <taxon>Perciformes</taxon>
        <taxon>Percoidei</taxon>
        <taxon>Percidae</taxon>
        <taxon>Etheostomatinae</taxon>
        <taxon>Etheostoma</taxon>
    </lineage>
</organism>
<evidence type="ECO:0000256" key="7">
    <source>
        <dbReference type="ARBA" id="ARBA00022786"/>
    </source>
</evidence>
<dbReference type="SMART" id="SM00744">
    <property type="entry name" value="RINGv"/>
    <property type="match status" value="1"/>
</dbReference>
<evidence type="ECO:0000256" key="6">
    <source>
        <dbReference type="ARBA" id="ARBA00022771"/>
    </source>
</evidence>
<evidence type="ECO:0000256" key="4">
    <source>
        <dbReference type="ARBA" id="ARBA00022679"/>
    </source>
</evidence>
<reference evidence="10 11" key="1">
    <citation type="submission" date="2019-08" db="EMBL/GenBank/DDBJ databases">
        <title>A chromosome-level genome assembly, high-density linkage maps, and genome scans reveal the genomic architecture of hybrid incompatibilities underlying speciation via character displacement in darters (Percidae: Etheostominae).</title>
        <authorList>
            <person name="Moran R.L."/>
            <person name="Catchen J.M."/>
            <person name="Fuller R.C."/>
        </authorList>
    </citation>
    <scope>NUCLEOTIDE SEQUENCE [LARGE SCALE GENOMIC DNA]</scope>
    <source>
        <strain evidence="10">EspeVRDwgs_2016</strain>
        <tissue evidence="10">Muscle</tissue>
    </source>
</reference>
<dbReference type="EC" id="2.3.2.27" evidence="3"/>
<keyword evidence="4" id="KW-0808">Transferase</keyword>
<dbReference type="Proteomes" id="UP000327493">
    <property type="component" value="Chromosome 21"/>
</dbReference>
<comment type="catalytic activity">
    <reaction evidence="1">
        <text>S-ubiquitinyl-[E2 ubiquitin-conjugating enzyme]-L-cysteine + [acceptor protein]-L-lysine = [E2 ubiquitin-conjugating enzyme]-L-cysteine + N(6)-ubiquitinyl-[acceptor protein]-L-lysine.</text>
        <dbReference type="EC" id="2.3.2.27"/>
    </reaction>
</comment>
<dbReference type="InterPro" id="IPR011016">
    <property type="entry name" value="Znf_RING-CH"/>
</dbReference>
<dbReference type="SUPFAM" id="SSF57850">
    <property type="entry name" value="RING/U-box"/>
    <property type="match status" value="1"/>
</dbReference>
<keyword evidence="7" id="KW-0833">Ubl conjugation pathway</keyword>
<dbReference type="PROSITE" id="PS51292">
    <property type="entry name" value="ZF_RING_CH"/>
    <property type="match status" value="1"/>
</dbReference>
<dbReference type="Gene3D" id="3.30.40.10">
    <property type="entry name" value="Zinc/RING finger domain, C3HC4 (zinc finger)"/>
    <property type="match status" value="1"/>
</dbReference>
<dbReference type="Pfam" id="PF12906">
    <property type="entry name" value="RINGv"/>
    <property type="match status" value="1"/>
</dbReference>
<dbReference type="InterPro" id="IPR052297">
    <property type="entry name" value="RING-CH-type_E3_ubiq-ligase"/>
</dbReference>
<keyword evidence="8" id="KW-0862">Zinc</keyword>
<feature type="domain" description="RING-CH-type" evidence="9">
    <location>
        <begin position="82"/>
        <end position="140"/>
    </location>
</feature>
<protein>
    <recommendedName>
        <fullName evidence="3">RING-type E3 ubiquitin transferase</fullName>
        <ecNumber evidence="3">2.3.2.27</ecNumber>
    </recommendedName>
</protein>
<dbReference type="PANTHER" id="PTHR14471:SF1">
    <property type="entry name" value="E3 UBIQUITIN-PROTEIN LIGASE MARCHF7"/>
    <property type="match status" value="1"/>
</dbReference>
<dbReference type="InterPro" id="IPR013083">
    <property type="entry name" value="Znf_RING/FYVE/PHD"/>
</dbReference>
<sequence>MLAEKHHCTPDFKSKSSNESCCLRASGQVDDLDVDEITTCSDIKERVPSQECQEAQEGATAAQKSSKETVCRPKQRLLHESSDEEEGEPCRICHSGESSPTSPLMSPCLCSGSMPFVHLNCLKKWIRTKVRVRALYCQNM</sequence>
<gene>
    <name evidence="10" type="ORF">FQN60_002897</name>
</gene>
<dbReference type="AlphaFoldDB" id="A0A5J5CL62"/>
<dbReference type="PANTHER" id="PTHR14471">
    <property type="entry name" value="MARCH7/10 E3 UBIQUITIN PROTEIN LIGASE FAMILY MEMBER"/>
    <property type="match status" value="1"/>
</dbReference>
<dbReference type="GO" id="GO:0061630">
    <property type="term" value="F:ubiquitin protein ligase activity"/>
    <property type="evidence" value="ECO:0007669"/>
    <property type="project" value="UniProtKB-EC"/>
</dbReference>
<keyword evidence="11" id="KW-1185">Reference proteome</keyword>
<proteinExistence type="predicted"/>
<evidence type="ECO:0000256" key="1">
    <source>
        <dbReference type="ARBA" id="ARBA00000900"/>
    </source>
</evidence>
<evidence type="ECO:0000313" key="11">
    <source>
        <dbReference type="Proteomes" id="UP000327493"/>
    </source>
</evidence>
<comment type="pathway">
    <text evidence="2">Protein modification; protein ubiquitination.</text>
</comment>
<evidence type="ECO:0000259" key="9">
    <source>
        <dbReference type="PROSITE" id="PS51292"/>
    </source>
</evidence>
<dbReference type="GO" id="GO:0008270">
    <property type="term" value="F:zinc ion binding"/>
    <property type="evidence" value="ECO:0007669"/>
    <property type="project" value="UniProtKB-KW"/>
</dbReference>
<evidence type="ECO:0000256" key="2">
    <source>
        <dbReference type="ARBA" id="ARBA00004906"/>
    </source>
</evidence>
<evidence type="ECO:0000256" key="5">
    <source>
        <dbReference type="ARBA" id="ARBA00022723"/>
    </source>
</evidence>
<evidence type="ECO:0000256" key="3">
    <source>
        <dbReference type="ARBA" id="ARBA00012483"/>
    </source>
</evidence>
<keyword evidence="6" id="KW-0863">Zinc-finger</keyword>
<evidence type="ECO:0000256" key="8">
    <source>
        <dbReference type="ARBA" id="ARBA00022833"/>
    </source>
</evidence>
<keyword evidence="5" id="KW-0479">Metal-binding</keyword>
<accession>A0A5J5CL62</accession>
<evidence type="ECO:0000313" key="10">
    <source>
        <dbReference type="EMBL" id="KAA8581316.1"/>
    </source>
</evidence>
<dbReference type="EMBL" id="VOFY01000021">
    <property type="protein sequence ID" value="KAA8581316.1"/>
    <property type="molecule type" value="Genomic_DNA"/>
</dbReference>